<protein>
    <submittedName>
        <fullName evidence="7">Peptide transporter</fullName>
    </submittedName>
</protein>
<keyword evidence="8" id="KW-1185">Reference proteome</keyword>
<accession>A0A031LLE6</accession>
<comment type="subcellular location">
    <subcellularLocation>
        <location evidence="5">Cell membrane</location>
        <topology evidence="5">Multi-pass membrane protein</topology>
    </subcellularLocation>
    <subcellularLocation>
        <location evidence="1">Membrane</location>
        <topology evidence="1">Multi-pass membrane protein</topology>
    </subcellularLocation>
</comment>
<dbReference type="EMBL" id="JFZT01000044">
    <property type="protein sequence ID" value="EZQ04882.1"/>
    <property type="molecule type" value="Genomic_DNA"/>
</dbReference>
<keyword evidence="5" id="KW-0813">Transport</keyword>
<evidence type="ECO:0000256" key="3">
    <source>
        <dbReference type="ARBA" id="ARBA00022989"/>
    </source>
</evidence>
<gene>
    <name evidence="7" type="ORF">CM19_07855</name>
</gene>
<dbReference type="PANTHER" id="PTHR42729">
    <property type="entry name" value="OLIGO/DIPEPTIDE TRANSPORT, PERMEASE PROTEIN (DPPC-2)"/>
    <property type="match status" value="1"/>
</dbReference>
<dbReference type="InterPro" id="IPR035906">
    <property type="entry name" value="MetI-like_sf"/>
</dbReference>
<dbReference type="OrthoDB" id="312811at2157"/>
<evidence type="ECO:0000256" key="1">
    <source>
        <dbReference type="ARBA" id="ARBA00004141"/>
    </source>
</evidence>
<keyword evidence="4" id="KW-0472">Membrane</keyword>
<evidence type="ECO:0000259" key="6">
    <source>
        <dbReference type="PROSITE" id="PS50928"/>
    </source>
</evidence>
<sequence>MNRLVNQLLHRKAFLISLVILLFFIFIASAANYLTPYKDPYTITSEQHLAAPYSIPIWARIFPQYSKYPPNTNMDLKSPLILGNGSESFNGTAYTVELKPSEYENLSFPLSWNYQYPYSFSISFIAIPHGQAAQINVLLKQQNKTYFLESFVPSADQILYTYPTCPLSMGKTNSITISSESLSSSNSPYVSTLPGNERYIASAILPQLIFKPGKYSVIISIENIGTSPLKVYIYQPKFSAVGRAYGILGTDNNGASVFAEFVLGARFDLEIAAIATLIIVGIGLIFGLVAGYVGGKVDLFLNALTDFFLTIPGLPLLITLETIFVVSGLILKIGIVPLLIAIIGGLSWMGTMKIIRSVTLSVRSRTFVEASKALGSGPFRIIRKHVLPNILGVVFAQIAYDVPVVILTESGLDFLGLGITKFPTWGNMLGYASAYTSPANGFVWWWVLPPGFAIIFLSVALYFIGSTLQDVLSPYKVRGE</sequence>
<comment type="caution">
    <text evidence="7">The sequence shown here is derived from an EMBL/GenBank/DDBJ whole genome shotgun (WGS) entry which is preliminary data.</text>
</comment>
<dbReference type="RefSeq" id="WP_048099805.1">
    <property type="nucleotide sequence ID" value="NZ_JFZT01000044.1"/>
</dbReference>
<evidence type="ECO:0000256" key="2">
    <source>
        <dbReference type="ARBA" id="ARBA00022692"/>
    </source>
</evidence>
<dbReference type="Gene3D" id="1.10.3720.10">
    <property type="entry name" value="MetI-like"/>
    <property type="match status" value="1"/>
</dbReference>
<keyword evidence="3" id="KW-1133">Transmembrane helix</keyword>
<dbReference type="PANTHER" id="PTHR42729:SF1">
    <property type="entry name" value="OLIGO_DIPEPTIDE TRANSPORT, PERMEASE PROTEIN (DPPC-2)"/>
    <property type="match status" value="1"/>
</dbReference>
<dbReference type="InterPro" id="IPR000515">
    <property type="entry name" value="MetI-like"/>
</dbReference>
<proteinExistence type="inferred from homology"/>
<dbReference type="CDD" id="cd06261">
    <property type="entry name" value="TM_PBP2"/>
    <property type="match status" value="1"/>
</dbReference>
<dbReference type="InterPro" id="IPR025966">
    <property type="entry name" value="OppC_N"/>
</dbReference>
<dbReference type="STRING" id="1160895.CM19_07855"/>
<dbReference type="Pfam" id="PF00528">
    <property type="entry name" value="BPD_transp_1"/>
    <property type="match status" value="1"/>
</dbReference>
<evidence type="ECO:0000256" key="5">
    <source>
        <dbReference type="RuleBase" id="RU363032"/>
    </source>
</evidence>
<name>A0A031LLE6_9CREN</name>
<evidence type="ECO:0000313" key="7">
    <source>
        <dbReference type="EMBL" id="EZQ04882.1"/>
    </source>
</evidence>
<dbReference type="Pfam" id="PF12911">
    <property type="entry name" value="OppC_N"/>
    <property type="match status" value="1"/>
</dbReference>
<evidence type="ECO:0000313" key="8">
    <source>
        <dbReference type="Proteomes" id="UP000024332"/>
    </source>
</evidence>
<feature type="domain" description="ABC transmembrane type-1" evidence="6">
    <location>
        <begin position="265"/>
        <end position="465"/>
    </location>
</feature>
<dbReference type="SUPFAM" id="SSF161098">
    <property type="entry name" value="MetI-like"/>
    <property type="match status" value="1"/>
</dbReference>
<dbReference type="AlphaFoldDB" id="A0A031LLE6"/>
<dbReference type="GO" id="GO:0005886">
    <property type="term" value="C:plasma membrane"/>
    <property type="evidence" value="ECO:0007669"/>
    <property type="project" value="UniProtKB-SubCell"/>
</dbReference>
<keyword evidence="2" id="KW-0812">Transmembrane</keyword>
<reference evidence="7 8" key="1">
    <citation type="submission" date="2014-03" db="EMBL/GenBank/DDBJ databases">
        <title>Draft genome sequence of the novel thermoacidophilic archaea Acidianus copahuensis ALE1 strain, isolated from Copahue volcanic area in Neuquen Argentina.</title>
        <authorList>
            <person name="Urbieta M.S."/>
            <person name="Rascovan N."/>
            <person name="Castro C."/>
            <person name="Revale S."/>
            <person name="Giaveno M.A."/>
            <person name="Vazquez M.P."/>
            <person name="Donati E.R."/>
        </authorList>
    </citation>
    <scope>NUCLEOTIDE SEQUENCE [LARGE SCALE GENOMIC DNA]</scope>
    <source>
        <strain evidence="7 8">ALE1</strain>
    </source>
</reference>
<dbReference type="GO" id="GO:0055085">
    <property type="term" value="P:transmembrane transport"/>
    <property type="evidence" value="ECO:0007669"/>
    <property type="project" value="InterPro"/>
</dbReference>
<dbReference type="PROSITE" id="PS50928">
    <property type="entry name" value="ABC_TM1"/>
    <property type="match status" value="1"/>
</dbReference>
<organism evidence="7 8">
    <name type="scientific">Candidatus Acidianus copahuensis</name>
    <dbReference type="NCBI Taxonomy" id="1160895"/>
    <lineage>
        <taxon>Archaea</taxon>
        <taxon>Thermoproteota</taxon>
        <taxon>Thermoprotei</taxon>
        <taxon>Sulfolobales</taxon>
        <taxon>Sulfolobaceae</taxon>
        <taxon>Acidianus</taxon>
    </lineage>
</organism>
<comment type="similarity">
    <text evidence="5">Belongs to the binding-protein-dependent transport system permease family.</text>
</comment>
<dbReference type="Proteomes" id="UP000024332">
    <property type="component" value="Unassembled WGS sequence"/>
</dbReference>
<evidence type="ECO:0000256" key="4">
    <source>
        <dbReference type="ARBA" id="ARBA00023136"/>
    </source>
</evidence>